<protein>
    <submittedName>
        <fullName evidence="2">Uncharacterized protein</fullName>
    </submittedName>
</protein>
<proteinExistence type="predicted"/>
<feature type="compositionally biased region" description="Pro residues" evidence="1">
    <location>
        <begin position="10"/>
        <end position="20"/>
    </location>
</feature>
<feature type="compositionally biased region" description="Low complexity" evidence="1">
    <location>
        <begin position="36"/>
        <end position="58"/>
    </location>
</feature>
<reference evidence="3" key="1">
    <citation type="journal article" date="2020" name="Stud. Mycol.">
        <title>101 Dothideomycetes genomes: A test case for predicting lifestyles and emergence of pathogens.</title>
        <authorList>
            <person name="Haridas S."/>
            <person name="Albert R."/>
            <person name="Binder M."/>
            <person name="Bloem J."/>
            <person name="LaButti K."/>
            <person name="Salamov A."/>
            <person name="Andreopoulos B."/>
            <person name="Baker S."/>
            <person name="Barry K."/>
            <person name="Bills G."/>
            <person name="Bluhm B."/>
            <person name="Cannon C."/>
            <person name="Castanera R."/>
            <person name="Culley D."/>
            <person name="Daum C."/>
            <person name="Ezra D."/>
            <person name="Gonzalez J."/>
            <person name="Henrissat B."/>
            <person name="Kuo A."/>
            <person name="Liang C."/>
            <person name="Lipzen A."/>
            <person name="Lutzoni F."/>
            <person name="Magnuson J."/>
            <person name="Mondo S."/>
            <person name="Nolan M."/>
            <person name="Ohm R."/>
            <person name="Pangilinan J."/>
            <person name="Park H.-J."/>
            <person name="Ramirez L."/>
            <person name="Alfaro M."/>
            <person name="Sun H."/>
            <person name="Tritt A."/>
            <person name="Yoshinaga Y."/>
            <person name="Zwiers L.-H."/>
            <person name="Turgeon B."/>
            <person name="Goodwin S."/>
            <person name="Spatafora J."/>
            <person name="Crous P."/>
            <person name="Grigoriev I."/>
        </authorList>
    </citation>
    <scope>NUCLEOTIDE SEQUENCE [LARGE SCALE GENOMIC DNA]</scope>
    <source>
        <strain evidence="3">CECT 20119</strain>
    </source>
</reference>
<feature type="compositionally biased region" description="Basic and acidic residues" evidence="1">
    <location>
        <begin position="221"/>
        <end position="243"/>
    </location>
</feature>
<evidence type="ECO:0000256" key="1">
    <source>
        <dbReference type="SAM" id="MobiDB-lite"/>
    </source>
</evidence>
<gene>
    <name evidence="2" type="ORF">BDZ85DRAFT_277634</name>
</gene>
<accession>A0A6A6GQX7</accession>
<evidence type="ECO:0000313" key="2">
    <source>
        <dbReference type="EMBL" id="KAF2227753.1"/>
    </source>
</evidence>
<dbReference type="AlphaFoldDB" id="A0A6A6GQX7"/>
<dbReference type="Proteomes" id="UP000799538">
    <property type="component" value="Unassembled WGS sequence"/>
</dbReference>
<dbReference type="EMBL" id="ML992501">
    <property type="protein sequence ID" value="KAF2227753.1"/>
    <property type="molecule type" value="Genomic_DNA"/>
</dbReference>
<name>A0A6A6GQX7_9PEZI</name>
<dbReference type="OrthoDB" id="10420828at2759"/>
<feature type="region of interest" description="Disordered" evidence="1">
    <location>
        <begin position="205"/>
        <end position="243"/>
    </location>
</feature>
<organism evidence="2 3">
    <name type="scientific">Elsinoe ampelina</name>
    <dbReference type="NCBI Taxonomy" id="302913"/>
    <lineage>
        <taxon>Eukaryota</taxon>
        <taxon>Fungi</taxon>
        <taxon>Dikarya</taxon>
        <taxon>Ascomycota</taxon>
        <taxon>Pezizomycotina</taxon>
        <taxon>Dothideomycetes</taxon>
        <taxon>Dothideomycetidae</taxon>
        <taxon>Myriangiales</taxon>
        <taxon>Elsinoaceae</taxon>
        <taxon>Elsinoe</taxon>
    </lineage>
</organism>
<evidence type="ECO:0000313" key="3">
    <source>
        <dbReference type="Proteomes" id="UP000799538"/>
    </source>
</evidence>
<feature type="region of interest" description="Disordered" evidence="1">
    <location>
        <begin position="1"/>
        <end position="173"/>
    </location>
</feature>
<keyword evidence="3" id="KW-1185">Reference proteome</keyword>
<sequence length="243" mass="26846">MNPSRQDTPFPRPLASPPLSPTLTTLSKPATQPLYPRKTPLSTPSSSRKSSTSPPGSSIQITDLTEEDAGYQSELDVDVLLPYETIEASSRSPTRSPHPAAPSANQSDVDFSSTDSDTRVARRMSRLQFSTEGDRGPNDRLLAPELRHKRKATGWSTRGPKRSHSLAVDEGEEVDSDAWWDHGVGGMERRIRRRVGWFEDVNAEGAWKTCQEGDAGDEGEGMDRGRVRERKGLDERDGMDVDD</sequence>